<dbReference type="PROSITE" id="PS51257">
    <property type="entry name" value="PROKAR_LIPOPROTEIN"/>
    <property type="match status" value="1"/>
</dbReference>
<evidence type="ECO:0000256" key="1">
    <source>
        <dbReference type="SAM" id="SignalP"/>
    </source>
</evidence>
<name>A0A9Q6SA82_9BURK</name>
<geneLocation type="plasmid" evidence="3"/>
<protein>
    <recommendedName>
        <fullName evidence="4">Lipoprotein</fullName>
    </recommendedName>
</protein>
<proteinExistence type="predicted"/>
<feature type="chain" id="PRO_5040373849" description="Lipoprotein" evidence="1">
    <location>
        <begin position="19"/>
        <end position="135"/>
    </location>
</feature>
<keyword evidence="2" id="KW-0614">Plasmid</keyword>
<dbReference type="EMBL" id="CP015960">
    <property type="protein sequence ID" value="QLB67181.1"/>
    <property type="molecule type" value="Genomic_DNA"/>
</dbReference>
<evidence type="ECO:0000313" key="3">
    <source>
        <dbReference type="Proteomes" id="UP000509548"/>
    </source>
</evidence>
<accession>A0A9Q6SA82</accession>
<dbReference type="AlphaFoldDB" id="A0A9Q6SA82"/>
<feature type="signal peptide" evidence="1">
    <location>
        <begin position="1"/>
        <end position="18"/>
    </location>
</feature>
<dbReference type="Proteomes" id="UP000509548">
    <property type="component" value="Plasmid unnamed"/>
</dbReference>
<dbReference type="OrthoDB" id="9111834at2"/>
<organism evidence="2 3">
    <name type="scientific">Paraburkholderia caribensis</name>
    <dbReference type="NCBI Taxonomy" id="75105"/>
    <lineage>
        <taxon>Bacteria</taxon>
        <taxon>Pseudomonadati</taxon>
        <taxon>Pseudomonadota</taxon>
        <taxon>Betaproteobacteria</taxon>
        <taxon>Burkholderiales</taxon>
        <taxon>Burkholderiaceae</taxon>
        <taxon>Paraburkholderia</taxon>
    </lineage>
</organism>
<keyword evidence="1" id="KW-0732">Signal</keyword>
<reference evidence="2 3" key="1">
    <citation type="journal article" date="2014" name="Genome Announc.">
        <title>Draft Genome Sequence of the Haloacid-Degrading Burkholderia caribensis Strain MBA4.</title>
        <authorList>
            <person name="Pan Y."/>
            <person name="Kong K.F."/>
            <person name="Tsang J.S."/>
        </authorList>
    </citation>
    <scope>NUCLEOTIDE SEQUENCE [LARGE SCALE GENOMIC DNA]</scope>
    <source>
        <strain evidence="2 3">852011</strain>
    </source>
</reference>
<gene>
    <name evidence="2" type="ORF">A9O66_32420</name>
</gene>
<evidence type="ECO:0000313" key="2">
    <source>
        <dbReference type="EMBL" id="QLB67181.1"/>
    </source>
</evidence>
<sequence length="135" mass="15342">MKHPLVTGLIAISMSVLIAGCASPVERANEKNDLLSAAGFHIVPVTTDAQRLQLQTLPPNRVVQKFKDGKPVFLYADPYVCGCLYVGDETAWDNYKREQLQQQFIDQERMNAEMNENAAWNWSMWRPGPGPGWWY</sequence>
<evidence type="ECO:0008006" key="4">
    <source>
        <dbReference type="Google" id="ProtNLM"/>
    </source>
</evidence>